<proteinExistence type="predicted"/>
<evidence type="ECO:0000313" key="2">
    <source>
        <dbReference type="Proteomes" id="UP000236000"/>
    </source>
</evidence>
<gene>
    <name evidence="1" type="ORF">CXU22_03770</name>
</gene>
<reference evidence="1 2" key="1">
    <citation type="journal article" date="2017" name="BMC Genomics">
        <title>Genome sequencing of 39 Akkermansia muciniphila isolates reveals its population structure, genomic and functional diverisity, and global distribution in mammalian gut microbiotas.</title>
        <authorList>
            <person name="Guo X."/>
            <person name="Li S."/>
            <person name="Zhang J."/>
            <person name="Wu F."/>
            <person name="Li X."/>
            <person name="Wu D."/>
            <person name="Zhang M."/>
            <person name="Ou Z."/>
            <person name="Jie Z."/>
            <person name="Yan Q."/>
            <person name="Li P."/>
            <person name="Yi J."/>
            <person name="Peng Y."/>
        </authorList>
    </citation>
    <scope>NUCLEOTIDE SEQUENCE [LARGE SCALE GENOMIC DNA]</scope>
    <source>
        <strain evidence="1 2">GP24</strain>
    </source>
</reference>
<dbReference type="AlphaFoldDB" id="A0A2N8HF67"/>
<dbReference type="OrthoDB" id="198200at2"/>
<organism evidence="1 2">
    <name type="scientific">Akkermansia muciniphila</name>
    <dbReference type="NCBI Taxonomy" id="239935"/>
    <lineage>
        <taxon>Bacteria</taxon>
        <taxon>Pseudomonadati</taxon>
        <taxon>Verrucomicrobiota</taxon>
        <taxon>Verrucomicrobiia</taxon>
        <taxon>Verrucomicrobiales</taxon>
        <taxon>Akkermansiaceae</taxon>
        <taxon>Akkermansia</taxon>
    </lineage>
</organism>
<sequence>MIFRITDYVHYGTLDNRERGTVKLTLQLMGMSHPVNITLQGDCLQDLAGCTVDFRNPSPQRLPAELTQLPENIRGVAGDMTASRRMPVKGKKTMENSLYLEWFTDHHDMVLLESTAFSIKVSLPEWVMDSCEEQAQIMASQQMLRTQVKEWSRAYSNNQEDGNLPDHHWDKRLREAEAIAIAYQEVFQKYRLNPSGDIRLAFVMGWDDVLDNIAQSEETGTPCSCKSTGMLSLFDILNEEEAQEVQSCMFHPLFQQVMELTDLCQRQFSREISKSQRNRTEPPEPLSQIFYCIRYITPRILSCLLQEKDNDADYCTMAARMALCVEQTRQTVGTLDNRGNQVDDEVTERFSSLLEEVNSFQESLATQSRKSNL</sequence>
<dbReference type="RefSeq" id="WP_102712704.1">
    <property type="nucleotide sequence ID" value="NZ_CABMLK010000003.1"/>
</dbReference>
<dbReference type="EMBL" id="PJKA01000006">
    <property type="protein sequence ID" value="PNC18923.1"/>
    <property type="molecule type" value="Genomic_DNA"/>
</dbReference>
<dbReference type="Proteomes" id="UP000236000">
    <property type="component" value="Unassembled WGS sequence"/>
</dbReference>
<protein>
    <submittedName>
        <fullName evidence="1">Uncharacterized protein</fullName>
    </submittedName>
</protein>
<evidence type="ECO:0000313" key="1">
    <source>
        <dbReference type="EMBL" id="PNC18923.1"/>
    </source>
</evidence>
<name>A0A2N8HF67_9BACT</name>
<accession>A0A2N8HF67</accession>
<comment type="caution">
    <text evidence="1">The sequence shown here is derived from an EMBL/GenBank/DDBJ whole genome shotgun (WGS) entry which is preliminary data.</text>
</comment>